<name>A0A415E832_9FIRM</name>
<protein>
    <recommendedName>
        <fullName evidence="2">Amidohydrolase 3 domain-containing protein</fullName>
    </recommendedName>
</protein>
<keyword evidence="1" id="KW-0378">Hydrolase</keyword>
<dbReference type="EMBL" id="QRMS01000001">
    <property type="protein sequence ID" value="RHJ89957.1"/>
    <property type="molecule type" value="Genomic_DNA"/>
</dbReference>
<dbReference type="Gene3D" id="2.30.40.10">
    <property type="entry name" value="Urease, subunit C, domain 1"/>
    <property type="match status" value="1"/>
</dbReference>
<sequence>MKTLLKNGLIYDGTGEEPFHGDILIKDEMLEEIGENLQDHEAEVIDLGGLSVSPGFFDAHSHNDFFAIKKEPEKYFEPFVRQGITSFIAGNCGLSSVGFEKDSPYKEGVGGGLFHNWDVTGEYGTVKEFFDAIDKNTPLNIATLVGHCSARNSVSGFENRELTPEERGRMLGIMEQGLKEGACGLSLGLMYEPGVYAKTEELRDVAKLCETYDVPMTVHPRASSAVSLAYSSPFGRPHILRALDELEEVSRGTHMKLQYSHAIFVGRSSFKCKDELLVILMRMRENGIDAMFDIYAEDRGVSVITVIMPAWYQSMSKEEKRKPFNKLKFTLLAKLSMKMLGFNFDNILIADVGEGDEKYEGKTVHQIAREEGMSDIDAYLHLCEISNNTGRVIMEPYSTAEIISEFSKHPNVLYMTDAWVEERGVQNLAIYDCFPKFLHLSLKGSGDTMPATIRKMSGAVADRFCIGQRGYIKKGFFADLTVFDEEKLKKGVPDQNKPFGIEKVFVNGTKVLDGETLDRQAFAKAGRAMPRER</sequence>
<dbReference type="AlphaFoldDB" id="A0A415E832"/>
<dbReference type="Pfam" id="PF07969">
    <property type="entry name" value="Amidohydro_3"/>
    <property type="match status" value="1"/>
</dbReference>
<comment type="caution">
    <text evidence="3">The sequence shown here is derived from an EMBL/GenBank/DDBJ whole genome shotgun (WGS) entry which is preliminary data.</text>
</comment>
<evidence type="ECO:0000313" key="4">
    <source>
        <dbReference type="Proteomes" id="UP000284841"/>
    </source>
</evidence>
<dbReference type="InterPro" id="IPR013108">
    <property type="entry name" value="Amidohydro_3"/>
</dbReference>
<dbReference type="PANTHER" id="PTHR11113">
    <property type="entry name" value="N-ACETYLGLUCOSAMINE-6-PHOSPHATE DEACETYLASE"/>
    <property type="match status" value="1"/>
</dbReference>
<dbReference type="GO" id="GO:0016811">
    <property type="term" value="F:hydrolase activity, acting on carbon-nitrogen (but not peptide) bonds, in linear amides"/>
    <property type="evidence" value="ECO:0007669"/>
    <property type="project" value="InterPro"/>
</dbReference>
<reference evidence="3 4" key="1">
    <citation type="submission" date="2018-08" db="EMBL/GenBank/DDBJ databases">
        <title>A genome reference for cultivated species of the human gut microbiota.</title>
        <authorList>
            <person name="Zou Y."/>
            <person name="Xue W."/>
            <person name="Luo G."/>
        </authorList>
    </citation>
    <scope>NUCLEOTIDE SEQUENCE [LARGE SCALE GENOMIC DNA]</scope>
    <source>
        <strain evidence="3 4">AM07-24</strain>
    </source>
</reference>
<dbReference type="Gene3D" id="3.30.1490.130">
    <property type="entry name" value="D-aminoacylase. Domain 3"/>
    <property type="match status" value="1"/>
</dbReference>
<evidence type="ECO:0000256" key="1">
    <source>
        <dbReference type="ARBA" id="ARBA00022801"/>
    </source>
</evidence>
<gene>
    <name evidence="3" type="ORF">DW099_05190</name>
</gene>
<organism evidence="3 4">
    <name type="scientific">Emergencia timonensis</name>
    <dbReference type="NCBI Taxonomy" id="1776384"/>
    <lineage>
        <taxon>Bacteria</taxon>
        <taxon>Bacillati</taxon>
        <taxon>Bacillota</taxon>
        <taxon>Clostridia</taxon>
        <taxon>Peptostreptococcales</taxon>
        <taxon>Anaerovoracaceae</taxon>
        <taxon>Emergencia</taxon>
    </lineage>
</organism>
<dbReference type="InterPro" id="IPR011059">
    <property type="entry name" value="Metal-dep_hydrolase_composite"/>
</dbReference>
<accession>A0A415E832</accession>
<dbReference type="InterPro" id="IPR023100">
    <property type="entry name" value="D-aminoacylase_insert_dom_sf"/>
</dbReference>
<dbReference type="Proteomes" id="UP000284841">
    <property type="component" value="Unassembled WGS sequence"/>
</dbReference>
<evidence type="ECO:0000259" key="2">
    <source>
        <dbReference type="Pfam" id="PF07969"/>
    </source>
</evidence>
<proteinExistence type="predicted"/>
<dbReference type="SUPFAM" id="SSF51338">
    <property type="entry name" value="Composite domain of metallo-dependent hydrolases"/>
    <property type="match status" value="1"/>
</dbReference>
<evidence type="ECO:0000313" key="3">
    <source>
        <dbReference type="EMBL" id="RHJ89957.1"/>
    </source>
</evidence>
<keyword evidence="4" id="KW-1185">Reference proteome</keyword>
<dbReference type="RefSeq" id="WP_118334014.1">
    <property type="nucleotide sequence ID" value="NZ_AP025567.1"/>
</dbReference>
<feature type="domain" description="Amidohydrolase 3" evidence="2">
    <location>
        <begin position="43"/>
        <end position="198"/>
    </location>
</feature>
<dbReference type="Gene3D" id="3.20.20.140">
    <property type="entry name" value="Metal-dependent hydrolases"/>
    <property type="match status" value="1"/>
</dbReference>
<dbReference type="InterPro" id="IPR032466">
    <property type="entry name" value="Metal_Hydrolase"/>
</dbReference>
<dbReference type="SUPFAM" id="SSF51556">
    <property type="entry name" value="Metallo-dependent hydrolases"/>
    <property type="match status" value="1"/>
</dbReference>
<dbReference type="OrthoDB" id="9775607at2"/>
<dbReference type="STRING" id="1776384.GCA_900086585_03327"/>